<feature type="domain" description="Alanine racemase C-terminal" evidence="8">
    <location>
        <begin position="230"/>
        <end position="353"/>
    </location>
</feature>
<evidence type="ECO:0000313" key="10">
    <source>
        <dbReference type="Proteomes" id="UP000694660"/>
    </source>
</evidence>
<keyword evidence="3 5" id="KW-0663">Pyridoxal phosphate</keyword>
<feature type="active site" description="Proton acceptor; specific for L-alanine" evidence="5">
    <location>
        <position position="251"/>
    </location>
</feature>
<gene>
    <name evidence="9" type="primary">alr</name>
    <name evidence="9" type="ORF">I8J34_21265</name>
</gene>
<feature type="modified residue" description="N6-(pyridoxal phosphate)lysine" evidence="5 6">
    <location>
        <position position="34"/>
    </location>
</feature>
<dbReference type="HAMAP" id="MF_01201">
    <property type="entry name" value="Ala_racemase"/>
    <property type="match status" value="1"/>
</dbReference>
<evidence type="ECO:0000256" key="6">
    <source>
        <dbReference type="PIRSR" id="PIRSR600821-50"/>
    </source>
</evidence>
<dbReference type="SUPFAM" id="SSF51419">
    <property type="entry name" value="PLP-binding barrel"/>
    <property type="match status" value="1"/>
</dbReference>
<dbReference type="GO" id="GO:0005829">
    <property type="term" value="C:cytosol"/>
    <property type="evidence" value="ECO:0007669"/>
    <property type="project" value="TreeGrafter"/>
</dbReference>
<feature type="active site" description="Proton acceptor; specific for D-alanine" evidence="5">
    <location>
        <position position="34"/>
    </location>
</feature>
<dbReference type="PANTHER" id="PTHR30511:SF0">
    <property type="entry name" value="ALANINE RACEMASE, CATABOLIC-RELATED"/>
    <property type="match status" value="1"/>
</dbReference>
<feature type="binding site" evidence="5 7">
    <location>
        <position position="299"/>
    </location>
    <ligand>
        <name>substrate</name>
    </ligand>
</feature>
<keyword evidence="4 5" id="KW-0413">Isomerase</keyword>
<evidence type="ECO:0000259" key="8">
    <source>
        <dbReference type="SMART" id="SM01005"/>
    </source>
</evidence>
<dbReference type="InterPro" id="IPR009006">
    <property type="entry name" value="Ala_racemase/Decarboxylase_C"/>
</dbReference>
<comment type="cofactor">
    <cofactor evidence="2 5 6">
        <name>pyridoxal 5'-phosphate</name>
        <dbReference type="ChEBI" id="CHEBI:597326"/>
    </cofactor>
</comment>
<evidence type="ECO:0000256" key="3">
    <source>
        <dbReference type="ARBA" id="ARBA00022898"/>
    </source>
</evidence>
<feature type="binding site" evidence="5 7">
    <location>
        <position position="130"/>
    </location>
    <ligand>
        <name>substrate</name>
    </ligand>
</feature>
<dbReference type="CDD" id="cd06827">
    <property type="entry name" value="PLPDE_III_AR_proteobact"/>
    <property type="match status" value="1"/>
</dbReference>
<dbReference type="GO" id="GO:0008784">
    <property type="term" value="F:alanine racemase activity"/>
    <property type="evidence" value="ECO:0007669"/>
    <property type="project" value="UniProtKB-UniRule"/>
</dbReference>
<dbReference type="PRINTS" id="PR00992">
    <property type="entry name" value="ALARACEMASE"/>
</dbReference>
<dbReference type="InterPro" id="IPR029066">
    <property type="entry name" value="PLP-binding_barrel"/>
</dbReference>
<dbReference type="InterPro" id="IPR011079">
    <property type="entry name" value="Ala_racemase_C"/>
</dbReference>
<comment type="function">
    <text evidence="5">Catalyzes the interconversion of L-alanine and D-alanine. May also act on other amino acids.</text>
</comment>
<dbReference type="InterPro" id="IPR020622">
    <property type="entry name" value="Ala_racemase_pyridoxalP-BS"/>
</dbReference>
<name>A0A944DG46_DENI1</name>
<sequence>MSRPAAARINLAALRHNYRLARTRHGGRALAVIKANAYGHGAVACARALAGEADAFAVAIVEEALELREAGITQPILVLEGAFGPDDLIHASTHDLWMVVHQAEQIDMLAAHHAARPLTVWLKMDSGMRRAGLMPADYAAAHARLSAMPQVGQIVLMTHFARADEPDAAATAEQIAVFDRATAGLPGARSLCNSGGVLGWPAAYRDWARPGILLYGADPMPSDDHGLTPVMTLESAIMNVRNLAPGEALGYGGRFVAEVPTRVGLVAMGYADGYPRIAPTGTPVAVDGQLTRVIGRVSMDMMTVDLTDLPGAHIGSPVELWGHTVSVNTVAQAAGTIAYELLCNLKRVRREYIDTAPA</sequence>
<accession>A0A944DG46</accession>
<comment type="caution">
    <text evidence="9">The sequence shown here is derived from an EMBL/GenBank/DDBJ whole genome shotgun (WGS) entry which is preliminary data.</text>
</comment>
<proteinExistence type="inferred from homology"/>
<evidence type="ECO:0000313" key="9">
    <source>
        <dbReference type="EMBL" id="MBT0963718.1"/>
    </source>
</evidence>
<dbReference type="SMART" id="SM01005">
    <property type="entry name" value="Ala_racemase_C"/>
    <property type="match status" value="1"/>
</dbReference>
<reference evidence="10" key="1">
    <citation type="journal article" date="2022" name="ISME J.">
        <title>Genetic and phylogenetic analysis of dissimilatory iodate-reducing bacteria identifies potential niches across the world's oceans.</title>
        <authorList>
            <person name="Reyes-Umana V."/>
            <person name="Henning Z."/>
            <person name="Lee K."/>
            <person name="Barnum T.P."/>
            <person name="Coates J.D."/>
        </authorList>
    </citation>
    <scope>NUCLEOTIDE SEQUENCE [LARGE SCALE GENOMIC DNA]</scope>
    <source>
        <strain evidence="10">IR12</strain>
    </source>
</reference>
<dbReference type="EC" id="5.1.1.1" evidence="5"/>
<evidence type="ECO:0000256" key="4">
    <source>
        <dbReference type="ARBA" id="ARBA00023235"/>
    </source>
</evidence>
<dbReference type="PROSITE" id="PS00395">
    <property type="entry name" value="ALANINE_RACEMASE"/>
    <property type="match status" value="1"/>
</dbReference>
<dbReference type="GO" id="GO:0030632">
    <property type="term" value="P:D-alanine biosynthetic process"/>
    <property type="evidence" value="ECO:0007669"/>
    <property type="project" value="UniProtKB-UniRule"/>
</dbReference>
<dbReference type="SUPFAM" id="SSF50621">
    <property type="entry name" value="Alanine racemase C-terminal domain-like"/>
    <property type="match status" value="1"/>
</dbReference>
<dbReference type="Gene3D" id="2.40.37.10">
    <property type="entry name" value="Lyase, Ornithine Decarboxylase, Chain A, domain 1"/>
    <property type="match status" value="1"/>
</dbReference>
<dbReference type="InterPro" id="IPR000821">
    <property type="entry name" value="Ala_racemase"/>
</dbReference>
<keyword evidence="10" id="KW-1185">Reference proteome</keyword>
<dbReference type="AlphaFoldDB" id="A0A944DG46"/>
<comment type="catalytic activity">
    <reaction evidence="1 5">
        <text>L-alanine = D-alanine</text>
        <dbReference type="Rhea" id="RHEA:20249"/>
        <dbReference type="ChEBI" id="CHEBI:57416"/>
        <dbReference type="ChEBI" id="CHEBI:57972"/>
        <dbReference type="EC" id="5.1.1.1"/>
    </reaction>
</comment>
<dbReference type="RefSeq" id="WP_214363649.1">
    <property type="nucleotide sequence ID" value="NZ_JAEKFT010000036.1"/>
</dbReference>
<dbReference type="Pfam" id="PF01168">
    <property type="entry name" value="Ala_racemase_N"/>
    <property type="match status" value="1"/>
</dbReference>
<dbReference type="EMBL" id="JAEKFT010000036">
    <property type="protein sequence ID" value="MBT0963718.1"/>
    <property type="molecule type" value="Genomic_DNA"/>
</dbReference>
<evidence type="ECO:0000256" key="1">
    <source>
        <dbReference type="ARBA" id="ARBA00000316"/>
    </source>
</evidence>
<comment type="similarity">
    <text evidence="5">Belongs to the alanine racemase family.</text>
</comment>
<comment type="pathway">
    <text evidence="5">Amino-acid biosynthesis; D-alanine biosynthesis; D-alanine from L-alanine: step 1/1.</text>
</comment>
<dbReference type="Gene3D" id="3.20.20.10">
    <property type="entry name" value="Alanine racemase"/>
    <property type="match status" value="1"/>
</dbReference>
<dbReference type="FunFam" id="3.20.20.10:FF:000002">
    <property type="entry name" value="Alanine racemase"/>
    <property type="match status" value="1"/>
</dbReference>
<evidence type="ECO:0000256" key="2">
    <source>
        <dbReference type="ARBA" id="ARBA00001933"/>
    </source>
</evidence>
<dbReference type="Pfam" id="PF00842">
    <property type="entry name" value="Ala_racemase_C"/>
    <property type="match status" value="1"/>
</dbReference>
<evidence type="ECO:0000256" key="7">
    <source>
        <dbReference type="PIRSR" id="PIRSR600821-52"/>
    </source>
</evidence>
<dbReference type="InterPro" id="IPR001608">
    <property type="entry name" value="Ala_racemase_N"/>
</dbReference>
<organism evidence="9 10">
    <name type="scientific">Denitromonas iodatirespirans</name>
    <dbReference type="NCBI Taxonomy" id="2795389"/>
    <lineage>
        <taxon>Bacteria</taxon>
        <taxon>Pseudomonadati</taxon>
        <taxon>Pseudomonadota</taxon>
        <taxon>Betaproteobacteria</taxon>
        <taxon>Rhodocyclales</taxon>
        <taxon>Zoogloeaceae</taxon>
        <taxon>Denitromonas</taxon>
    </lineage>
</organism>
<dbReference type="PANTHER" id="PTHR30511">
    <property type="entry name" value="ALANINE RACEMASE"/>
    <property type="match status" value="1"/>
</dbReference>
<evidence type="ECO:0000256" key="5">
    <source>
        <dbReference type="HAMAP-Rule" id="MF_01201"/>
    </source>
</evidence>
<protein>
    <recommendedName>
        <fullName evidence="5">Alanine racemase</fullName>
        <ecNumber evidence="5">5.1.1.1</ecNumber>
    </recommendedName>
</protein>
<dbReference type="GO" id="GO:0030170">
    <property type="term" value="F:pyridoxal phosphate binding"/>
    <property type="evidence" value="ECO:0007669"/>
    <property type="project" value="UniProtKB-UniRule"/>
</dbReference>
<dbReference type="Proteomes" id="UP000694660">
    <property type="component" value="Unassembled WGS sequence"/>
</dbReference>
<dbReference type="NCBIfam" id="TIGR00492">
    <property type="entry name" value="alr"/>
    <property type="match status" value="1"/>
</dbReference>